<feature type="compositionally biased region" description="Basic and acidic residues" evidence="1">
    <location>
        <begin position="172"/>
        <end position="188"/>
    </location>
</feature>
<dbReference type="AlphaFoldDB" id="G8YC26"/>
<gene>
    <name evidence="2" type="primary">Piso0_002235</name>
    <name evidence="2" type="ORF">GNLVRS01_PISO0J07599g</name>
</gene>
<dbReference type="OMA" id="VICERET"/>
<feature type="compositionally biased region" description="Low complexity" evidence="1">
    <location>
        <begin position="308"/>
        <end position="323"/>
    </location>
</feature>
<keyword evidence="3" id="KW-1185">Reference proteome</keyword>
<sequence length="739" mass="81293">MDSDKPIIPPRPRTGVSRISSDILPSPSEDNDASSEKSSVSKSNASKDLTEQKSDVKEDQSDTNIEPEISPVAADVSMDELVPQEDVAATDPIIPKRPERKKSSDSKASNSSSKDNNLVSCENKNKITGVSSSSGLETSAPVIEDKEVQKSSDDKHDLPKIPQRPSKITSKSRPDMIGKPNFEDKNLKSECSATNLPSNTNDTEFNGFKEDENNELSSPKAKPQEAPEDKKNDEDIAFVDKETKVLAHEVNDTPKDSTPDYREIPSGSEVASVNDEGTTENVQTENDDEKGKPNEVSETSKLPEAGDISKNTSTTSTSNTPSIPQRPRTKTIKSSKELTETENSQPTSKPKAPPKPKNLSSKIAAFQEMLNQGTSVAPASNKSVAVPKKDNAAVQEGSSGRARLSSDRMKFAQSLQGLVGKGIAPESISSGPAENRVTPDEGTETKTEKVTHITKSRGPKKKRLPGSLKNPVVLETKTRFNITTSQLWEVEYKSHIDAEVNLPADNEEDRGKARDEEVRDEEVRDEEVRDEEVRDEEVRDEEVRDEEVREEEAREEEAREEEAREEEAREEEAREEEARVEEARVEEARVEEARVEEAREEEAREEEARDEEARPPEHATGVCVSDEQVCVDSFHSDDSKEPSQPGNKPRSSSGEYDVEAQTEVRGIPDPRADSSLSGEANETSKGKDIFPTNTECNFEHTSNSGAKSGDPEDHTIVSSNTLHKNDSASSLIDNYVNSQ</sequence>
<dbReference type="EMBL" id="FO082050">
    <property type="protein sequence ID" value="CCE82507.1"/>
    <property type="molecule type" value="Genomic_DNA"/>
</dbReference>
<name>G8YC26_PICSO</name>
<feature type="region of interest" description="Disordered" evidence="1">
    <location>
        <begin position="1"/>
        <end position="407"/>
    </location>
</feature>
<feature type="compositionally biased region" description="Basic residues" evidence="1">
    <location>
        <begin position="452"/>
        <end position="464"/>
    </location>
</feature>
<dbReference type="FunCoup" id="G8YC26">
    <property type="interactions" value="192"/>
</dbReference>
<feature type="compositionally biased region" description="Polar residues" evidence="1">
    <location>
        <begin position="269"/>
        <end position="284"/>
    </location>
</feature>
<feature type="compositionally biased region" description="Basic and acidic residues" evidence="1">
    <location>
        <begin position="143"/>
        <end position="159"/>
    </location>
</feature>
<dbReference type="HOGENOM" id="CLU_395927_0_0_1"/>
<feature type="compositionally biased region" description="Low complexity" evidence="1">
    <location>
        <begin position="36"/>
        <end position="47"/>
    </location>
</feature>
<feature type="compositionally biased region" description="Acidic residues" evidence="1">
    <location>
        <begin position="598"/>
        <end position="610"/>
    </location>
</feature>
<dbReference type="Proteomes" id="UP000005222">
    <property type="component" value="Chromosome J"/>
</dbReference>
<feature type="compositionally biased region" description="Basic and acidic residues" evidence="1">
    <location>
        <begin position="222"/>
        <end position="263"/>
    </location>
</feature>
<organism evidence="2 3">
    <name type="scientific">Pichia sorbitophila (strain ATCC MYA-4447 / BCRC 22081 / CBS 7064 / NBRC 10061 / NRRL Y-12695)</name>
    <name type="common">Hybrid yeast</name>
    <dbReference type="NCBI Taxonomy" id="559304"/>
    <lineage>
        <taxon>Eukaryota</taxon>
        <taxon>Fungi</taxon>
        <taxon>Dikarya</taxon>
        <taxon>Ascomycota</taxon>
        <taxon>Saccharomycotina</taxon>
        <taxon>Pichiomycetes</taxon>
        <taxon>Debaryomycetaceae</taxon>
        <taxon>Millerozyma</taxon>
    </lineage>
</organism>
<feature type="compositionally biased region" description="Polar residues" evidence="1">
    <location>
        <begin position="118"/>
        <end position="137"/>
    </location>
</feature>
<proteinExistence type="predicted"/>
<dbReference type="STRING" id="559304.G8YC26"/>
<feature type="compositionally biased region" description="Low complexity" evidence="1">
    <location>
        <begin position="106"/>
        <end position="117"/>
    </location>
</feature>
<feature type="compositionally biased region" description="Acidic residues" evidence="1">
    <location>
        <begin position="518"/>
        <end position="575"/>
    </location>
</feature>
<feature type="compositionally biased region" description="Polar residues" evidence="1">
    <location>
        <begin position="369"/>
        <end position="383"/>
    </location>
</feature>
<dbReference type="OrthoDB" id="4096963at2759"/>
<protein>
    <submittedName>
        <fullName evidence="2">Piso0_002235 protein</fullName>
    </submittedName>
</protein>
<feature type="compositionally biased region" description="Basic and acidic residues" evidence="1">
    <location>
        <begin position="437"/>
        <end position="451"/>
    </location>
</feature>
<feature type="compositionally biased region" description="Polar residues" evidence="1">
    <location>
        <begin position="716"/>
        <end position="739"/>
    </location>
</feature>
<evidence type="ECO:0000256" key="1">
    <source>
        <dbReference type="SAM" id="MobiDB-lite"/>
    </source>
</evidence>
<accession>G8YC26</accession>
<evidence type="ECO:0000313" key="2">
    <source>
        <dbReference type="EMBL" id="CCE82507.1"/>
    </source>
</evidence>
<feature type="compositionally biased region" description="Basic and acidic residues" evidence="1">
    <location>
        <begin position="576"/>
        <end position="597"/>
    </location>
</feature>
<feature type="compositionally biased region" description="Polar residues" evidence="1">
    <location>
        <begin position="691"/>
        <end position="706"/>
    </location>
</feature>
<feature type="compositionally biased region" description="Polar residues" evidence="1">
    <location>
        <begin position="642"/>
        <end position="654"/>
    </location>
</feature>
<feature type="compositionally biased region" description="Polar residues" evidence="1">
    <location>
        <begin position="189"/>
        <end position="204"/>
    </location>
</feature>
<dbReference type="InParanoid" id="G8YC26"/>
<feature type="region of interest" description="Disordered" evidence="1">
    <location>
        <begin position="497"/>
        <end position="739"/>
    </location>
</feature>
<feature type="compositionally biased region" description="Basic and acidic residues" evidence="1">
    <location>
        <begin position="48"/>
        <end position="60"/>
    </location>
</feature>
<evidence type="ECO:0000313" key="3">
    <source>
        <dbReference type="Proteomes" id="UP000005222"/>
    </source>
</evidence>
<dbReference type="eggNOG" id="ENOG502S25J">
    <property type="taxonomic scope" value="Eukaryota"/>
</dbReference>
<feature type="compositionally biased region" description="Basic and acidic residues" evidence="1">
    <location>
        <begin position="94"/>
        <end position="105"/>
    </location>
</feature>
<feature type="region of interest" description="Disordered" evidence="1">
    <location>
        <begin position="422"/>
        <end position="471"/>
    </location>
</feature>
<reference evidence="2 3" key="1">
    <citation type="journal article" date="2012" name="G3 (Bethesda)">
        <title>Pichia sorbitophila, an interspecies yeast hybrid reveals early steps of genome resolution following polyploidization.</title>
        <authorList>
            <person name="Leh Louis V."/>
            <person name="Despons L."/>
            <person name="Friedrich A."/>
            <person name="Martin T."/>
            <person name="Durrens P."/>
            <person name="Casaregola S."/>
            <person name="Neuveglise C."/>
            <person name="Fairhead C."/>
            <person name="Marck C."/>
            <person name="Cruz J.A."/>
            <person name="Straub M.L."/>
            <person name="Kugler V."/>
            <person name="Sacerdot C."/>
            <person name="Uzunov Z."/>
            <person name="Thierry A."/>
            <person name="Weiss S."/>
            <person name="Bleykasten C."/>
            <person name="De Montigny J."/>
            <person name="Jacques N."/>
            <person name="Jung P."/>
            <person name="Lemaire M."/>
            <person name="Mallet S."/>
            <person name="Morel G."/>
            <person name="Richard G.F."/>
            <person name="Sarkar A."/>
            <person name="Savel G."/>
            <person name="Schacherer J."/>
            <person name="Seret M.L."/>
            <person name="Talla E."/>
            <person name="Samson G."/>
            <person name="Jubin C."/>
            <person name="Poulain J."/>
            <person name="Vacherie B."/>
            <person name="Barbe V."/>
            <person name="Pelletier E."/>
            <person name="Sherman D.J."/>
            <person name="Westhof E."/>
            <person name="Weissenbach J."/>
            <person name="Baret P.V."/>
            <person name="Wincker P."/>
            <person name="Gaillardin C."/>
            <person name="Dujon B."/>
            <person name="Souciet J.L."/>
        </authorList>
    </citation>
    <scope>NUCLEOTIDE SEQUENCE [LARGE SCALE GENOMIC DNA]</scope>
    <source>
        <strain evidence="3">ATCC MYA-4447 / BCRC 22081 / CBS 7064 / NBRC 10061 / NRRL Y-12695</strain>
    </source>
</reference>